<dbReference type="CDD" id="cd04301">
    <property type="entry name" value="NAT_SF"/>
    <property type="match status" value="1"/>
</dbReference>
<dbReference type="InterPro" id="IPR016181">
    <property type="entry name" value="Acyl_CoA_acyltransferase"/>
</dbReference>
<dbReference type="InterPro" id="IPR000182">
    <property type="entry name" value="GNAT_dom"/>
</dbReference>
<proteinExistence type="predicted"/>
<feature type="domain" description="N-acetyltransferase" evidence="3">
    <location>
        <begin position="3"/>
        <end position="140"/>
    </location>
</feature>
<dbReference type="InterPro" id="IPR050832">
    <property type="entry name" value="Bact_Acetyltransf"/>
</dbReference>
<evidence type="ECO:0000313" key="4">
    <source>
        <dbReference type="EMBL" id="RKN85216.1"/>
    </source>
</evidence>
<evidence type="ECO:0000256" key="2">
    <source>
        <dbReference type="ARBA" id="ARBA00023315"/>
    </source>
</evidence>
<dbReference type="Proteomes" id="UP000282311">
    <property type="component" value="Unassembled WGS sequence"/>
</dbReference>
<name>A0A3B0CMN0_9BACL</name>
<evidence type="ECO:0000313" key="5">
    <source>
        <dbReference type="Proteomes" id="UP000282311"/>
    </source>
</evidence>
<dbReference type="Pfam" id="PF00583">
    <property type="entry name" value="Acetyltransf_1"/>
    <property type="match status" value="1"/>
</dbReference>
<accession>A0A3B0CMN0</accession>
<keyword evidence="1 4" id="KW-0808">Transferase</keyword>
<evidence type="ECO:0000259" key="3">
    <source>
        <dbReference type="PROSITE" id="PS51186"/>
    </source>
</evidence>
<dbReference type="SUPFAM" id="SSF55729">
    <property type="entry name" value="Acyl-CoA N-acyltransferases (Nat)"/>
    <property type="match status" value="1"/>
</dbReference>
<dbReference type="GO" id="GO:0016747">
    <property type="term" value="F:acyltransferase activity, transferring groups other than amino-acyl groups"/>
    <property type="evidence" value="ECO:0007669"/>
    <property type="project" value="InterPro"/>
</dbReference>
<gene>
    <name evidence="4" type="ORF">D7M11_09005</name>
</gene>
<keyword evidence="2" id="KW-0012">Acyltransferase</keyword>
<evidence type="ECO:0000256" key="1">
    <source>
        <dbReference type="ARBA" id="ARBA00022679"/>
    </source>
</evidence>
<dbReference type="PROSITE" id="PS51186">
    <property type="entry name" value="GNAT"/>
    <property type="match status" value="1"/>
</dbReference>
<keyword evidence="5" id="KW-1185">Reference proteome</keyword>
<comment type="caution">
    <text evidence="4">The sequence shown here is derived from an EMBL/GenBank/DDBJ whole genome shotgun (WGS) entry which is preliminary data.</text>
</comment>
<dbReference type="OrthoDB" id="156739at2"/>
<reference evidence="4 5" key="1">
    <citation type="journal article" date="2007" name="Int. J. Syst. Evol. Microbiol.">
        <title>Paenibacillus ginsengarvi sp. nov., isolated from soil from ginseng cultivation.</title>
        <authorList>
            <person name="Yoon M.H."/>
            <person name="Ten L.N."/>
            <person name="Im W.T."/>
        </authorList>
    </citation>
    <scope>NUCLEOTIDE SEQUENCE [LARGE SCALE GENOMIC DNA]</scope>
    <source>
        <strain evidence="4 5">KCTC 13059</strain>
    </source>
</reference>
<protein>
    <submittedName>
        <fullName evidence="4">N-acetyltransferase</fullName>
    </submittedName>
</protein>
<dbReference type="PANTHER" id="PTHR43877">
    <property type="entry name" value="AMINOALKYLPHOSPHONATE N-ACETYLTRANSFERASE-RELATED-RELATED"/>
    <property type="match status" value="1"/>
</dbReference>
<dbReference type="Gene3D" id="3.40.630.30">
    <property type="match status" value="1"/>
</dbReference>
<dbReference type="EMBL" id="RBAH01000005">
    <property type="protein sequence ID" value="RKN85216.1"/>
    <property type="molecule type" value="Genomic_DNA"/>
</dbReference>
<dbReference type="AlphaFoldDB" id="A0A3B0CMN0"/>
<sequence length="140" mass="15729">MNIIYRNAAIQDEEGVFVLARSLATSYNVNKKEFSAIFADTLGNANADILIAECNTELIGYVLAFHHPAFYANGTISWVEEIFVAEPYRRMRAGQKLMEMVEKRAGERGSKLVALATRRAGDFYKSIGYAESAQYFKKTL</sequence>
<dbReference type="RefSeq" id="WP_120746868.1">
    <property type="nucleotide sequence ID" value="NZ_RBAH01000005.1"/>
</dbReference>
<organism evidence="4 5">
    <name type="scientific">Paenibacillus ginsengarvi</name>
    <dbReference type="NCBI Taxonomy" id="400777"/>
    <lineage>
        <taxon>Bacteria</taxon>
        <taxon>Bacillati</taxon>
        <taxon>Bacillota</taxon>
        <taxon>Bacilli</taxon>
        <taxon>Bacillales</taxon>
        <taxon>Paenibacillaceae</taxon>
        <taxon>Paenibacillus</taxon>
    </lineage>
</organism>